<comment type="caution">
    <text evidence="3">The sequence shown here is derived from an EMBL/GenBank/DDBJ whole genome shotgun (WGS) entry which is preliminary data.</text>
</comment>
<keyword evidence="2" id="KW-0812">Transmembrane</keyword>
<evidence type="ECO:0000313" key="4">
    <source>
        <dbReference type="Proteomes" id="UP000424527"/>
    </source>
</evidence>
<keyword evidence="2" id="KW-1133">Transmembrane helix</keyword>
<accession>A0A6G0HTI5</accession>
<dbReference type="EMBL" id="REGW02000019">
    <property type="protein sequence ID" value="KAE8282515.1"/>
    <property type="molecule type" value="Genomic_DNA"/>
</dbReference>
<keyword evidence="2" id="KW-0472">Membrane</keyword>
<sequence length="475" mass="52612">MKVISAAVLSALFCTVKEEHRTAFFGEDVHIDVPPGNVGEVVFKPRTNRSTEVVLLRAGKVMNPGSYINTLGHLVLEDVQEKDEGLYVIKNTNSSNVLKHLILIVRDCALEEVVKYGETYYIHLNHVEGPITLEFRRSLVQPNQTDIHHATESPPVVLYNQTAVSADEYVGRLSVSEKRVTLHSVKMTDEGSFTVLDHENKIRRRNCLNVREHQNFLHLSYGGNLKMKLYLHYSNLNIVYRRKSDNQDRLIVDQGVLVTPLDPMLEGRLTVEGSLLTDEEAYKLPPLTVAILSLVGLIAFMLLVCLLSCIYKMHRRNEKSKRLMLIAQQAGKGDGEAFRQVVHEAYTRFAEESLMQSVCEKTSESTEVTIKGLEVSKPGRYHTLSSENFMEMSDSGVEFTSGLPLDSDTDAAMTYASHKPLLNAISPTAVTGVVNSDSLEATLAPQGDLSASRTPDSVMSASPASNPRSLAAATP</sequence>
<dbReference type="AlphaFoldDB" id="A0A6G0HTI5"/>
<organism evidence="3 4">
    <name type="scientific">Larimichthys crocea</name>
    <name type="common">Large yellow croaker</name>
    <name type="synonym">Pseudosciaena crocea</name>
    <dbReference type="NCBI Taxonomy" id="215358"/>
    <lineage>
        <taxon>Eukaryota</taxon>
        <taxon>Metazoa</taxon>
        <taxon>Chordata</taxon>
        <taxon>Craniata</taxon>
        <taxon>Vertebrata</taxon>
        <taxon>Euteleostomi</taxon>
        <taxon>Actinopterygii</taxon>
        <taxon>Neopterygii</taxon>
        <taxon>Teleostei</taxon>
        <taxon>Neoteleostei</taxon>
        <taxon>Acanthomorphata</taxon>
        <taxon>Eupercaria</taxon>
        <taxon>Sciaenidae</taxon>
        <taxon>Larimichthys</taxon>
    </lineage>
</organism>
<proteinExistence type="predicted"/>
<feature type="region of interest" description="Disordered" evidence="1">
    <location>
        <begin position="444"/>
        <end position="475"/>
    </location>
</feature>
<reference evidence="3 4" key="1">
    <citation type="submission" date="2019-07" db="EMBL/GenBank/DDBJ databases">
        <title>Chromosome genome assembly for large yellow croaker.</title>
        <authorList>
            <person name="Xiao S."/>
        </authorList>
    </citation>
    <scope>NUCLEOTIDE SEQUENCE [LARGE SCALE GENOMIC DNA]</scope>
    <source>
        <strain evidence="3">JMULYC20181020</strain>
        <tissue evidence="3">Muscle</tissue>
    </source>
</reference>
<feature type="compositionally biased region" description="Polar residues" evidence="1">
    <location>
        <begin position="449"/>
        <end position="468"/>
    </location>
</feature>
<dbReference type="Proteomes" id="UP000424527">
    <property type="component" value="Unassembled WGS sequence"/>
</dbReference>
<keyword evidence="4" id="KW-1185">Reference proteome</keyword>
<gene>
    <name evidence="3" type="ORF">D5F01_LYC19924</name>
</gene>
<evidence type="ECO:0000256" key="1">
    <source>
        <dbReference type="SAM" id="MobiDB-lite"/>
    </source>
</evidence>
<feature type="transmembrane region" description="Helical" evidence="2">
    <location>
        <begin position="287"/>
        <end position="311"/>
    </location>
</feature>
<evidence type="ECO:0000256" key="2">
    <source>
        <dbReference type="SAM" id="Phobius"/>
    </source>
</evidence>
<protein>
    <submittedName>
        <fullName evidence="3">Uncharacterized protein</fullName>
    </submittedName>
</protein>
<name>A0A6G0HTI5_LARCR</name>
<evidence type="ECO:0000313" key="3">
    <source>
        <dbReference type="EMBL" id="KAE8282515.1"/>
    </source>
</evidence>